<protein>
    <recommendedName>
        <fullName evidence="3">TIGR04255 family protein</fullName>
    </recommendedName>
</protein>
<evidence type="ECO:0000313" key="2">
    <source>
        <dbReference type="Proteomes" id="UP001652338"/>
    </source>
</evidence>
<keyword evidence="2" id="KW-1185">Reference proteome</keyword>
<dbReference type="EMBL" id="JAOQKE010000010">
    <property type="protein sequence ID" value="MCU6725538.1"/>
    <property type="molecule type" value="Genomic_DNA"/>
</dbReference>
<dbReference type="Proteomes" id="UP001652338">
    <property type="component" value="Unassembled WGS sequence"/>
</dbReference>
<organism evidence="1 2">
    <name type="scientific">Muricoprocola aceti</name>
    <dbReference type="NCBI Taxonomy" id="2981772"/>
    <lineage>
        <taxon>Bacteria</taxon>
        <taxon>Bacillati</taxon>
        <taxon>Bacillota</taxon>
        <taxon>Clostridia</taxon>
        <taxon>Lachnospirales</taxon>
        <taxon>Lachnospiraceae</taxon>
        <taxon>Muricoprocola</taxon>
    </lineage>
</organism>
<gene>
    <name evidence="1" type="ORF">OCV47_09275</name>
</gene>
<sequence length="282" mass="33045">MSTVKKKKQDILPDEIKANIYDEIELLIDFHGITRIEIENTQEKIKQILSPERYSRRESEFSRDELSAYGERNYVSTATLKRYHDTESVIRYCSKDETEIITISKLFLSITLNYEAAHKLKENISLMAQLITLFAEEEYFEVEGIYLTKKDSIYCKSLYRLYQCYNKEMFADACYLIQRKEKNILPESTSICNKFRYGEYNVSIVKSVIKGYTSYDEEIYEGKMNTTVSYEPSKEVVNFENIINDLNKISFELFMSHITEGFANDLLIGKTDKVKEGVNINE</sequence>
<evidence type="ECO:0000313" key="1">
    <source>
        <dbReference type="EMBL" id="MCU6725538.1"/>
    </source>
</evidence>
<reference evidence="1 2" key="1">
    <citation type="journal article" date="2021" name="ISME Commun">
        <title>Automated analysis of genomic sequences facilitates high-throughput and comprehensive description of bacteria.</title>
        <authorList>
            <person name="Hitch T.C.A."/>
        </authorList>
    </citation>
    <scope>NUCLEOTIDE SEQUENCE [LARGE SCALE GENOMIC DNA]</scope>
    <source>
        <strain evidence="1 2">Sanger_29</strain>
    </source>
</reference>
<evidence type="ECO:0008006" key="3">
    <source>
        <dbReference type="Google" id="ProtNLM"/>
    </source>
</evidence>
<comment type="caution">
    <text evidence="1">The sequence shown here is derived from an EMBL/GenBank/DDBJ whole genome shotgun (WGS) entry which is preliminary data.</text>
</comment>
<name>A0ABT2SNC8_9FIRM</name>
<proteinExistence type="predicted"/>
<dbReference type="RefSeq" id="WP_262654802.1">
    <property type="nucleotide sequence ID" value="NZ_JAOQKE010000010.1"/>
</dbReference>
<accession>A0ABT2SNC8</accession>